<evidence type="ECO:0000313" key="4">
    <source>
        <dbReference type="Proteomes" id="UP000545507"/>
    </source>
</evidence>
<keyword evidence="1" id="KW-0732">Signal</keyword>
<reference evidence="3 4" key="1">
    <citation type="submission" date="2019-09" db="EMBL/GenBank/DDBJ databases">
        <title>Hydrogenophaga aromatica sp. nov., isolated from a para-xylene-degrading enrichment culture.</title>
        <authorList>
            <person name="Tancsics A."/>
            <person name="Banerjee S."/>
        </authorList>
    </citation>
    <scope>NUCLEOTIDE SEQUENCE [LARGE SCALE GENOMIC DNA]</scope>
    <source>
        <strain evidence="3 4">D2P1</strain>
    </source>
</reference>
<feature type="domain" description="DUF2059" evidence="2">
    <location>
        <begin position="92"/>
        <end position="141"/>
    </location>
</feature>
<evidence type="ECO:0000259" key="2">
    <source>
        <dbReference type="Pfam" id="PF09832"/>
    </source>
</evidence>
<feature type="chain" id="PRO_5030687345" evidence="1">
    <location>
        <begin position="24"/>
        <end position="165"/>
    </location>
</feature>
<protein>
    <submittedName>
        <fullName evidence="3">DUF2059 domain-containing protein</fullName>
    </submittedName>
</protein>
<dbReference type="Pfam" id="PF09832">
    <property type="entry name" value="DUF2059"/>
    <property type="match status" value="1"/>
</dbReference>
<evidence type="ECO:0000313" key="3">
    <source>
        <dbReference type="EMBL" id="NWF44493.1"/>
    </source>
</evidence>
<accession>A0A7Y8GUR6</accession>
<gene>
    <name evidence="3" type="ORF">F3K02_04395</name>
</gene>
<dbReference type="EMBL" id="VYGV01000006">
    <property type="protein sequence ID" value="NWF44493.1"/>
    <property type="molecule type" value="Genomic_DNA"/>
</dbReference>
<sequence length="165" mass="18674">MPYIRSLLAALALCLTLGHSAWAQELDDAKRADIEQLLELTQTMSNARANMNTVLQQLVLQLRQKQPKLTEEHLRIVAEAHEAVFDENIGVFKALMVHLYHKHFSADDIRQLLVFYASDTGRKLTLVTPALNRESFEIGVQFGRLLGPKVEQRVKERLASKGVTL</sequence>
<dbReference type="AlphaFoldDB" id="A0A7Y8GUR6"/>
<dbReference type="Proteomes" id="UP000545507">
    <property type="component" value="Unassembled WGS sequence"/>
</dbReference>
<comment type="caution">
    <text evidence="3">The sequence shown here is derived from an EMBL/GenBank/DDBJ whole genome shotgun (WGS) entry which is preliminary data.</text>
</comment>
<name>A0A7Y8GUR6_9BURK</name>
<dbReference type="InterPro" id="IPR018637">
    <property type="entry name" value="DUF2059"/>
</dbReference>
<feature type="signal peptide" evidence="1">
    <location>
        <begin position="1"/>
        <end position="23"/>
    </location>
</feature>
<proteinExistence type="predicted"/>
<organism evidence="3 4">
    <name type="scientific">Hydrogenophaga aromaticivorans</name>
    <dbReference type="NCBI Taxonomy" id="2610898"/>
    <lineage>
        <taxon>Bacteria</taxon>
        <taxon>Pseudomonadati</taxon>
        <taxon>Pseudomonadota</taxon>
        <taxon>Betaproteobacteria</taxon>
        <taxon>Burkholderiales</taxon>
        <taxon>Comamonadaceae</taxon>
        <taxon>Hydrogenophaga</taxon>
    </lineage>
</organism>
<evidence type="ECO:0000256" key="1">
    <source>
        <dbReference type="SAM" id="SignalP"/>
    </source>
</evidence>
<keyword evidence="4" id="KW-1185">Reference proteome</keyword>
<dbReference type="RefSeq" id="WP_177133735.1">
    <property type="nucleotide sequence ID" value="NZ_VYGV01000006.1"/>
</dbReference>